<proteinExistence type="predicted"/>
<accession>A0A9W4ETQ0</accession>
<dbReference type="EMBL" id="AP014864">
    <property type="protein sequence ID" value="BAR83455.1"/>
    <property type="molecule type" value="Genomic_DNA"/>
</dbReference>
<dbReference type="AlphaFoldDB" id="A0A9W4ETQ0"/>
<protein>
    <submittedName>
        <fullName evidence="1">Uncharacterized protein</fullName>
    </submittedName>
</protein>
<sequence>MDLPLDEIKQINFSRKKIPISPELRPMFKISQIVLILYISSTKQTASLLKLQLFNWALKRTARYDRLLKLKETRHFPIIRFDPFLNRALNYGLAMELFSFNENTGKFTLTTKGEEFAVSIEYQEDLLEEEKSFLHSIKKSLSDKFLSSIFKEEYQS</sequence>
<dbReference type="RefSeq" id="WP_060851900.1">
    <property type="nucleotide sequence ID" value="NZ_AP014864.1"/>
</dbReference>
<evidence type="ECO:0000313" key="2">
    <source>
        <dbReference type="Proteomes" id="UP000055316"/>
    </source>
</evidence>
<evidence type="ECO:0000313" key="1">
    <source>
        <dbReference type="EMBL" id="BAR83455.1"/>
    </source>
</evidence>
<organism evidence="1 2">
    <name type="scientific">Bacillus thuringiensis subsp. tolworthi</name>
    <dbReference type="NCBI Taxonomy" id="1442"/>
    <lineage>
        <taxon>Bacteria</taxon>
        <taxon>Bacillati</taxon>
        <taxon>Bacillota</taxon>
        <taxon>Bacilli</taxon>
        <taxon>Bacillales</taxon>
        <taxon>Bacillaceae</taxon>
        <taxon>Bacillus</taxon>
        <taxon>Bacillus cereus group</taxon>
    </lineage>
</organism>
<gene>
    <name evidence="1" type="ORF">KNN_02609</name>
</gene>
<dbReference type="Proteomes" id="UP000055316">
    <property type="component" value="Chromosome"/>
</dbReference>
<name>A0A9W4ETQ0_BACTO</name>
<reference evidence="1 2" key="1">
    <citation type="submission" date="2015-05" db="EMBL/GenBank/DDBJ databases">
        <title>Whole genome sequence of Bacillus thuringiensis serovar tolworthi Pasteur Institute Standard strain.</title>
        <authorList>
            <person name="Kanda K."/>
            <person name="Nakashima K."/>
            <person name="Nagano Y."/>
        </authorList>
    </citation>
    <scope>NUCLEOTIDE SEQUENCE [LARGE SCALE GENOMIC DNA]</scope>
    <source>
        <strain evidence="1 2">Pasteur Institute Standard strain</strain>
    </source>
</reference>